<dbReference type="Gene3D" id="3.20.20.480">
    <property type="entry name" value="Trimethylamine methyltransferase-like"/>
    <property type="match status" value="1"/>
</dbReference>
<evidence type="ECO:0000313" key="4">
    <source>
        <dbReference type="EMBL" id="HIZ08190.1"/>
    </source>
</evidence>
<sequence length="480" mass="53342">MSGRIKYNIMSQSELKLLKDRTETLLEQRGIVLEHQPLRSELEKSGCILQDKKVLFPKEVIRKALADVPETFTLYSPSGQHDMEFPHPQGSFYTRTCTGAPYYRSLNDLTRYVTPENTAEWFHLTNYLDNIDFTALPSACSPDVPGNMIDICTLEQALNLSEKHIWIQPYGTANVRYLIEMCQAAAGGPKALREKPIVSFISCSVPVLKFKDMDAEIIYQCAKAGIPVQPCALPTAGANTPVTAQGTALAACADVLAQIIMLELLCPGLPVIATPLLFSMDMKTTYTLQSNTQITLGRLMCMQLFEEGYHIPAHSYGTGTDSPVLDEQNMIERTSLIHMMAISGASVLGGAGQLETAKTISPLQLIMDDEIFGIAKQLCRGLAVDDETLDFEELLRGDDGNGYLMSNHTLRHFHELYRPELFFQGNTPAAADGTPLHTMLQRTLQRYHALKALPIRQVLNPDISQRIHEILLQAKQELTV</sequence>
<evidence type="ECO:0000256" key="1">
    <source>
        <dbReference type="ARBA" id="ARBA00007137"/>
    </source>
</evidence>
<dbReference type="InterPro" id="IPR038601">
    <property type="entry name" value="MttB-like_sf"/>
</dbReference>
<comment type="similarity">
    <text evidence="1">Belongs to the trimethylamine methyltransferase family.</text>
</comment>
<protein>
    <submittedName>
        <fullName evidence="4">Trimethylamine methyltransferase family protein</fullName>
    </submittedName>
</protein>
<accession>A0A9D2D4C6</accession>
<evidence type="ECO:0000313" key="5">
    <source>
        <dbReference type="Proteomes" id="UP000824024"/>
    </source>
</evidence>
<dbReference type="GO" id="GO:0008168">
    <property type="term" value="F:methyltransferase activity"/>
    <property type="evidence" value="ECO:0007669"/>
    <property type="project" value="UniProtKB-KW"/>
</dbReference>
<name>A0A9D2D4C6_9FIRM</name>
<gene>
    <name evidence="4" type="ORF">IAA08_09670</name>
</gene>
<dbReference type="EMBL" id="DXCH01000264">
    <property type="protein sequence ID" value="HIZ08190.1"/>
    <property type="molecule type" value="Genomic_DNA"/>
</dbReference>
<comment type="caution">
    <text evidence="4">The sequence shown here is derived from an EMBL/GenBank/DDBJ whole genome shotgun (WGS) entry which is preliminary data.</text>
</comment>
<dbReference type="AlphaFoldDB" id="A0A9D2D4C6"/>
<reference evidence="4" key="2">
    <citation type="submission" date="2021-04" db="EMBL/GenBank/DDBJ databases">
        <authorList>
            <person name="Gilroy R."/>
        </authorList>
    </citation>
    <scope>NUCLEOTIDE SEQUENCE</scope>
    <source>
        <strain evidence="4">CHK192-9172</strain>
    </source>
</reference>
<dbReference type="GO" id="GO:0015948">
    <property type="term" value="P:methanogenesis"/>
    <property type="evidence" value="ECO:0007669"/>
    <property type="project" value="InterPro"/>
</dbReference>
<organism evidence="4 5">
    <name type="scientific">Candidatus Eubacterium avistercoris</name>
    <dbReference type="NCBI Taxonomy" id="2838567"/>
    <lineage>
        <taxon>Bacteria</taxon>
        <taxon>Bacillati</taxon>
        <taxon>Bacillota</taxon>
        <taxon>Clostridia</taxon>
        <taxon>Eubacteriales</taxon>
        <taxon>Eubacteriaceae</taxon>
        <taxon>Eubacterium</taxon>
    </lineage>
</organism>
<keyword evidence="3" id="KW-0808">Transferase</keyword>
<dbReference type="GO" id="GO:0032259">
    <property type="term" value="P:methylation"/>
    <property type="evidence" value="ECO:0007669"/>
    <property type="project" value="UniProtKB-KW"/>
</dbReference>
<evidence type="ECO:0000256" key="3">
    <source>
        <dbReference type="ARBA" id="ARBA00022679"/>
    </source>
</evidence>
<dbReference type="InterPro" id="IPR010426">
    <property type="entry name" value="MTTB_MeTrfase"/>
</dbReference>
<keyword evidence="2 4" id="KW-0489">Methyltransferase</keyword>
<dbReference type="Pfam" id="PF06253">
    <property type="entry name" value="MTTB"/>
    <property type="match status" value="1"/>
</dbReference>
<evidence type="ECO:0000256" key="2">
    <source>
        <dbReference type="ARBA" id="ARBA00022603"/>
    </source>
</evidence>
<proteinExistence type="inferred from homology"/>
<reference evidence="4" key="1">
    <citation type="journal article" date="2021" name="PeerJ">
        <title>Extensive microbial diversity within the chicken gut microbiome revealed by metagenomics and culture.</title>
        <authorList>
            <person name="Gilroy R."/>
            <person name="Ravi A."/>
            <person name="Getino M."/>
            <person name="Pursley I."/>
            <person name="Horton D.L."/>
            <person name="Alikhan N.F."/>
            <person name="Baker D."/>
            <person name="Gharbi K."/>
            <person name="Hall N."/>
            <person name="Watson M."/>
            <person name="Adriaenssens E.M."/>
            <person name="Foster-Nyarko E."/>
            <person name="Jarju S."/>
            <person name="Secka A."/>
            <person name="Antonio M."/>
            <person name="Oren A."/>
            <person name="Chaudhuri R.R."/>
            <person name="La Ragione R."/>
            <person name="Hildebrand F."/>
            <person name="Pallen M.J."/>
        </authorList>
    </citation>
    <scope>NUCLEOTIDE SEQUENCE</scope>
    <source>
        <strain evidence="4">CHK192-9172</strain>
    </source>
</reference>
<dbReference type="Proteomes" id="UP000824024">
    <property type="component" value="Unassembled WGS sequence"/>
</dbReference>